<feature type="signal peptide" evidence="1">
    <location>
        <begin position="1"/>
        <end position="22"/>
    </location>
</feature>
<dbReference type="PROSITE" id="PS51257">
    <property type="entry name" value="PROKAR_LIPOPROTEIN"/>
    <property type="match status" value="1"/>
</dbReference>
<reference evidence="4" key="1">
    <citation type="journal article" date="2019" name="Int. J. Syst. Evol. Microbiol.">
        <title>The Global Catalogue of Microorganisms (GCM) 10K type strain sequencing project: providing services to taxonomists for standard genome sequencing and annotation.</title>
        <authorList>
            <consortium name="The Broad Institute Genomics Platform"/>
            <consortium name="The Broad Institute Genome Sequencing Center for Infectious Disease"/>
            <person name="Wu L."/>
            <person name="Ma J."/>
        </authorList>
    </citation>
    <scope>NUCLEOTIDE SEQUENCE [LARGE SCALE GENOMIC DNA]</scope>
    <source>
        <strain evidence="4">JCM 17926</strain>
    </source>
</reference>
<dbReference type="EMBL" id="BAABHC010000014">
    <property type="protein sequence ID" value="GAA4432763.1"/>
    <property type="molecule type" value="Genomic_DNA"/>
</dbReference>
<dbReference type="SUPFAM" id="SSF54427">
    <property type="entry name" value="NTF2-like"/>
    <property type="match status" value="1"/>
</dbReference>
<gene>
    <name evidence="3" type="ORF">GCM10023188_21490</name>
</gene>
<proteinExistence type="predicted"/>
<comment type="caution">
    <text evidence="3">The sequence shown here is derived from an EMBL/GenBank/DDBJ whole genome shotgun (WGS) entry which is preliminary data.</text>
</comment>
<feature type="domain" description="DUF4440" evidence="2">
    <location>
        <begin position="28"/>
        <end position="134"/>
    </location>
</feature>
<feature type="chain" id="PRO_5045321311" evidence="1">
    <location>
        <begin position="23"/>
        <end position="142"/>
    </location>
</feature>
<dbReference type="RefSeq" id="WP_345158946.1">
    <property type="nucleotide sequence ID" value="NZ_BAABHC010000014.1"/>
</dbReference>
<name>A0ABP8LMU5_9BACT</name>
<dbReference type="Proteomes" id="UP001500552">
    <property type="component" value="Unassembled WGS sequence"/>
</dbReference>
<evidence type="ECO:0000256" key="1">
    <source>
        <dbReference type="SAM" id="SignalP"/>
    </source>
</evidence>
<protein>
    <submittedName>
        <fullName evidence="3">Nuclear transport factor 2 family protein</fullName>
    </submittedName>
</protein>
<dbReference type="Gene3D" id="3.10.450.50">
    <property type="match status" value="1"/>
</dbReference>
<dbReference type="InterPro" id="IPR032710">
    <property type="entry name" value="NTF2-like_dom_sf"/>
</dbReference>
<evidence type="ECO:0000313" key="3">
    <source>
        <dbReference type="EMBL" id="GAA4432763.1"/>
    </source>
</evidence>
<accession>A0ABP8LMU5</accession>
<organism evidence="3 4">
    <name type="scientific">Pontibacter saemangeumensis</name>
    <dbReference type="NCBI Taxonomy" id="1084525"/>
    <lineage>
        <taxon>Bacteria</taxon>
        <taxon>Pseudomonadati</taxon>
        <taxon>Bacteroidota</taxon>
        <taxon>Cytophagia</taxon>
        <taxon>Cytophagales</taxon>
        <taxon>Hymenobacteraceae</taxon>
        <taxon>Pontibacter</taxon>
    </lineage>
</organism>
<dbReference type="InterPro" id="IPR027843">
    <property type="entry name" value="DUF4440"/>
</dbReference>
<keyword evidence="4" id="KW-1185">Reference proteome</keyword>
<sequence>MKKCLFPFLLFLLLTVVACAQANDEKGVAAAVAKFNQAMVSADKSQLERLTAAELSYGHSSGNIQDKAAFVEDVVSGPFDFLTIDAADETITMAGNTAVVRHVFSSKATNNGTPTDIRIGVMQVWQKQRGEWKLLARQAYKL</sequence>
<evidence type="ECO:0000313" key="4">
    <source>
        <dbReference type="Proteomes" id="UP001500552"/>
    </source>
</evidence>
<evidence type="ECO:0000259" key="2">
    <source>
        <dbReference type="Pfam" id="PF14534"/>
    </source>
</evidence>
<keyword evidence="1" id="KW-0732">Signal</keyword>
<dbReference type="Pfam" id="PF14534">
    <property type="entry name" value="DUF4440"/>
    <property type="match status" value="1"/>
</dbReference>